<proteinExistence type="predicted"/>
<organism evidence="2 3">
    <name type="scientific">Gracilibacillus ureilyticus</name>
    <dbReference type="NCBI Taxonomy" id="531814"/>
    <lineage>
        <taxon>Bacteria</taxon>
        <taxon>Bacillati</taxon>
        <taxon>Bacillota</taxon>
        <taxon>Bacilli</taxon>
        <taxon>Bacillales</taxon>
        <taxon>Bacillaceae</taxon>
        <taxon>Gracilibacillus</taxon>
    </lineage>
</organism>
<keyword evidence="3" id="KW-1185">Reference proteome</keyword>
<dbReference type="Proteomes" id="UP000199687">
    <property type="component" value="Unassembled WGS sequence"/>
</dbReference>
<protein>
    <submittedName>
        <fullName evidence="2">Uncharacterized protein</fullName>
    </submittedName>
</protein>
<gene>
    <name evidence="2" type="ORF">SAMN04487944_1223</name>
</gene>
<dbReference type="STRING" id="531814.SAMN04487944_1223"/>
<evidence type="ECO:0000313" key="3">
    <source>
        <dbReference type="Proteomes" id="UP000199687"/>
    </source>
</evidence>
<dbReference type="AlphaFoldDB" id="A0A1H9V8F1"/>
<dbReference type="RefSeq" id="WP_089743458.1">
    <property type="nucleotide sequence ID" value="NZ_FOGL01000022.1"/>
</dbReference>
<feature type="signal peptide" evidence="1">
    <location>
        <begin position="1"/>
        <end position="19"/>
    </location>
</feature>
<sequence length="128" mass="14493">MKKLLILLLSILYMTGCNANPYESVEKVSKQAPPVDIQSFDENGVHLYYDNKDESLFVYFKGSDVAYSDESFSLEVNEDTLDLLYEGEISGTSLNPERFYKVDVDKNYETVRLFINGTETAFTSVSGN</sequence>
<reference evidence="2 3" key="1">
    <citation type="submission" date="2016-10" db="EMBL/GenBank/DDBJ databases">
        <authorList>
            <person name="de Groot N.N."/>
        </authorList>
    </citation>
    <scope>NUCLEOTIDE SEQUENCE [LARGE SCALE GENOMIC DNA]</scope>
    <source>
        <strain evidence="2 3">CGMCC 1.7727</strain>
    </source>
</reference>
<name>A0A1H9V8F1_9BACI</name>
<dbReference type="EMBL" id="FOGL01000022">
    <property type="protein sequence ID" value="SES17828.1"/>
    <property type="molecule type" value="Genomic_DNA"/>
</dbReference>
<evidence type="ECO:0000313" key="2">
    <source>
        <dbReference type="EMBL" id="SES17828.1"/>
    </source>
</evidence>
<accession>A0A1H9V8F1</accession>
<dbReference type="OrthoDB" id="2614098at2"/>
<keyword evidence="1" id="KW-0732">Signal</keyword>
<evidence type="ECO:0000256" key="1">
    <source>
        <dbReference type="SAM" id="SignalP"/>
    </source>
</evidence>
<feature type="chain" id="PRO_5011440559" evidence="1">
    <location>
        <begin position="20"/>
        <end position="128"/>
    </location>
</feature>